<accession>I7KKJ9</accession>
<dbReference type="PROSITE" id="PS50847">
    <property type="entry name" value="GRAM_POS_ANCHORING"/>
    <property type="match status" value="1"/>
</dbReference>
<feature type="domain" description="Gram-positive cocci surface proteins LPxTG" evidence="8">
    <location>
        <begin position="1069"/>
        <end position="1102"/>
    </location>
</feature>
<evidence type="ECO:0000313" key="9">
    <source>
        <dbReference type="EMBL" id="CCI84564.1"/>
    </source>
</evidence>
<gene>
    <name evidence="9" type="ORF">BN53_00310</name>
</gene>
<evidence type="ECO:0000256" key="3">
    <source>
        <dbReference type="ARBA" id="ARBA00022729"/>
    </source>
</evidence>
<feature type="signal peptide" evidence="7">
    <location>
        <begin position="1"/>
        <end position="36"/>
    </location>
</feature>
<keyword evidence="4" id="KW-0572">Peptidoglycan-anchor</keyword>
<evidence type="ECO:0000256" key="7">
    <source>
        <dbReference type="SAM" id="SignalP"/>
    </source>
</evidence>
<dbReference type="NCBIfam" id="TIGR01168">
    <property type="entry name" value="YSIRK_signal"/>
    <property type="match status" value="1"/>
</dbReference>
<proteinExistence type="predicted"/>
<evidence type="ECO:0000259" key="8">
    <source>
        <dbReference type="PROSITE" id="PS50847"/>
    </source>
</evidence>
<dbReference type="Proteomes" id="UP000009311">
    <property type="component" value="Unassembled WGS sequence"/>
</dbReference>
<evidence type="ECO:0000256" key="2">
    <source>
        <dbReference type="ARBA" id="ARBA00022525"/>
    </source>
</evidence>
<comment type="caution">
    <text evidence="9">The sequence shown here is derived from an EMBL/GenBank/DDBJ whole genome shotgun (WGS) entry which is preliminary data.</text>
</comment>
<dbReference type="InterPro" id="IPR041495">
    <property type="entry name" value="Mub_B2"/>
</dbReference>
<dbReference type="STRING" id="1423790.BN53_00310"/>
<feature type="region of interest" description="Disordered" evidence="5">
    <location>
        <begin position="36"/>
        <end position="169"/>
    </location>
</feature>
<keyword evidence="3 7" id="KW-0732">Signal</keyword>
<dbReference type="RefSeq" id="WP_009559116.1">
    <property type="nucleotide sequence ID" value="NZ_CAKD01000006.1"/>
</dbReference>
<keyword evidence="6" id="KW-1133">Transmembrane helix</keyword>
<protein>
    <submittedName>
        <fullName evidence="9">Putative mucus binding protein</fullName>
    </submittedName>
</protein>
<keyword evidence="10" id="KW-1185">Reference proteome</keyword>
<dbReference type="Pfam" id="PF17966">
    <property type="entry name" value="Muc_B2"/>
    <property type="match status" value="1"/>
</dbReference>
<dbReference type="Pfam" id="PF04650">
    <property type="entry name" value="YSIRK_signal"/>
    <property type="match status" value="1"/>
</dbReference>
<dbReference type="EMBL" id="CAKD01000006">
    <property type="protein sequence ID" value="CCI84564.1"/>
    <property type="molecule type" value="Genomic_DNA"/>
</dbReference>
<evidence type="ECO:0000256" key="4">
    <source>
        <dbReference type="ARBA" id="ARBA00023088"/>
    </source>
</evidence>
<feature type="compositionally biased region" description="Low complexity" evidence="5">
    <location>
        <begin position="124"/>
        <end position="140"/>
    </location>
</feature>
<feature type="compositionally biased region" description="Polar residues" evidence="5">
    <location>
        <begin position="159"/>
        <end position="169"/>
    </location>
</feature>
<evidence type="ECO:0000256" key="1">
    <source>
        <dbReference type="ARBA" id="ARBA00022512"/>
    </source>
</evidence>
<keyword evidence="6" id="KW-0812">Transmembrane</keyword>
<feature type="compositionally biased region" description="Low complexity" evidence="5">
    <location>
        <begin position="991"/>
        <end position="1004"/>
    </location>
</feature>
<evidence type="ECO:0000256" key="5">
    <source>
        <dbReference type="SAM" id="MobiDB-lite"/>
    </source>
</evidence>
<dbReference type="Pfam" id="PF00746">
    <property type="entry name" value="Gram_pos_anchor"/>
    <property type="match status" value="1"/>
</dbReference>
<dbReference type="InterPro" id="IPR019931">
    <property type="entry name" value="LPXTG_anchor"/>
</dbReference>
<reference evidence="9 10" key="1">
    <citation type="submission" date="2012-06" db="EMBL/GenBank/DDBJ databases">
        <title>Draft Genome Sequence of Lactobacillus pasteurii CRBIP 24.76T.</title>
        <authorList>
            <person name="Cousin S."/>
            <person name="Bouchier C."/>
            <person name="Loux V."/>
            <person name="Ma L."/>
            <person name="Creno S."/>
            <person name="Bizet C."/>
            <person name="Clermont D."/>
        </authorList>
    </citation>
    <scope>NUCLEOTIDE SEQUENCE [LARGE SCALE GENOMIC DNA]</scope>
    <source>
        <strain evidence="10">CRBIP 24.76T</strain>
    </source>
</reference>
<dbReference type="InterPro" id="IPR005877">
    <property type="entry name" value="YSIRK_signal_dom"/>
</dbReference>
<dbReference type="NCBIfam" id="TIGR01167">
    <property type="entry name" value="LPXTG_anchor"/>
    <property type="match status" value="1"/>
</dbReference>
<dbReference type="eggNOG" id="COG4932">
    <property type="taxonomic scope" value="Bacteria"/>
</dbReference>
<keyword evidence="6" id="KW-0472">Membrane</keyword>
<feature type="region of interest" description="Disordered" evidence="5">
    <location>
        <begin position="333"/>
        <end position="364"/>
    </location>
</feature>
<evidence type="ECO:0000256" key="6">
    <source>
        <dbReference type="SAM" id="Phobius"/>
    </source>
</evidence>
<keyword evidence="1" id="KW-0134">Cell wall</keyword>
<feature type="compositionally biased region" description="Polar residues" evidence="5">
    <location>
        <begin position="1053"/>
        <end position="1072"/>
    </location>
</feature>
<feature type="compositionally biased region" description="Polar residues" evidence="5">
    <location>
        <begin position="66"/>
        <end position="93"/>
    </location>
</feature>
<feature type="region of interest" description="Disordered" evidence="5">
    <location>
        <begin position="991"/>
        <end position="1072"/>
    </location>
</feature>
<dbReference type="AlphaFoldDB" id="I7KKJ9"/>
<evidence type="ECO:0000313" key="10">
    <source>
        <dbReference type="Proteomes" id="UP000009311"/>
    </source>
</evidence>
<name>I7KKJ9_9LACO</name>
<feature type="compositionally biased region" description="Polar residues" evidence="5">
    <location>
        <begin position="351"/>
        <end position="363"/>
    </location>
</feature>
<sequence>MFEKRPKYTLRKLSVGLASVMIGSTVLMVNSPKVHAGTVDSSATQIGDVEKTTPEYQAGKTKKVSESGTTGEDTKNSKPVVTSSNLAETTTPSTEKKEQTKPDGTPVDPNQKGSSETQAKRTKAFAITPAAAPAAAQNTQADDDFTMPKASTEADSPIENRSNATEPVKNSTGEFQIWISGTGKDGKEYNSGLIGDNTTIVLDASKLDLDTVSYNLIYENKKGDNIDPGFYTSMNDKVATYGDILMAKKKSGDQVTDVKIPSYSGNSNDRINLWNLKTNLGDKLRIKAKINYVNNGSLTFIPGAATYYYAVEGYHNLIPAGQVSVSFINGPENIEKPDNPTETGNIVVDKPSTSMTDPETDTNPLLYGYRDKDSLDKNSNWYKITTGQVAEYLRFRGKDGKEYTTRYLNEDNHNQFLIDTTKLDPNSLEMIVVYQHQTDDTKKNPMLWFSFGDSKQLSVDTRRVDAKTGFKVEDSLGKKHDLKYMLPSDAGKYKTYDEYLEKGGKLEDVKNLYFNDGGYEKGETIKVTIPLKFNGYASGENADSGNISVTDYNTFTTKRLFVRFAQPLFKISNMDQKVTARVMGHVLTENGKGQTWVLQPEADKWLEEAGITGKDLFIDDPTYTYKLDYIIYHAPDIKVTPKDNLSMVYTGGGFVISLRKAQDVLSKHGYSVQFAKSNKDGSFEAMPYYLYDKIDGAIPVDHDDDNVKPNPNTPSTGIKMYISVIPTILVNPDLHYTVGDKVKDVNGNETTDWDPLNEGKPDTNKDALLKAYNDAGYDSFKQRNPGDFFGVIGEKSLTALNPRGGDKGADGVDNPGLTVTIVYQASKDAKGELVDKVDLTKAGIYTVTYSRVFFGPQTRPDNSLINLIAINGGKQGEMILNQGKVYVDPAPETETKQVTRTINYVEDGNESNVLHDPTVQTVTFTRTKSVDIETGKISYTDWTAKDGASFAEVTAPTIPGYTATQAKVDAQAVTVDSENVTVKVTYKKNQTPVKPVTPDNPDTTTDTEHIVIPKDQDKDNGSKDNGNKDADSSDTTKQVEHLTNKANGKQEVQKLSASPVSENQANAQLPQTGEKNNLATALIAAGLGLTALAGMLFFRKKN</sequence>
<feature type="transmembrane region" description="Helical" evidence="6">
    <location>
        <begin position="1078"/>
        <end position="1098"/>
    </location>
</feature>
<feature type="chain" id="PRO_5003711593" evidence="7">
    <location>
        <begin position="37"/>
        <end position="1102"/>
    </location>
</feature>
<organism evidence="9 10">
    <name type="scientific">Lactobacillus pasteurii DSM 23907 = CRBIP 24.76</name>
    <dbReference type="NCBI Taxonomy" id="1423790"/>
    <lineage>
        <taxon>Bacteria</taxon>
        <taxon>Bacillati</taxon>
        <taxon>Bacillota</taxon>
        <taxon>Bacilli</taxon>
        <taxon>Lactobacillales</taxon>
        <taxon>Lactobacillaceae</taxon>
        <taxon>Lactobacillus</taxon>
    </lineage>
</organism>
<feature type="compositionally biased region" description="Basic and acidic residues" evidence="5">
    <location>
        <begin position="1006"/>
        <end position="1031"/>
    </location>
</feature>
<keyword evidence="2" id="KW-0964">Secreted</keyword>
<dbReference type="Gene3D" id="2.60.40.4300">
    <property type="match status" value="1"/>
</dbReference>